<dbReference type="Proteomes" id="UP001501323">
    <property type="component" value="Unassembled WGS sequence"/>
</dbReference>
<feature type="signal peptide" evidence="1">
    <location>
        <begin position="1"/>
        <end position="18"/>
    </location>
</feature>
<evidence type="ECO:0000256" key="1">
    <source>
        <dbReference type="SAM" id="SignalP"/>
    </source>
</evidence>
<dbReference type="PROSITE" id="PS51257">
    <property type="entry name" value="PROKAR_LIPOPROTEIN"/>
    <property type="match status" value="1"/>
</dbReference>
<evidence type="ECO:0000313" key="2">
    <source>
        <dbReference type="EMBL" id="GAA4868896.1"/>
    </source>
</evidence>
<keyword evidence="3" id="KW-1185">Reference proteome</keyword>
<sequence length="77" mass="8554">MNASLRIGVLSLSVLGLAACASTDNRSAYVEPAKVSNPGDVRIVRDEAYIDYVERNARRRGIHLQWVNVPTKRVTNE</sequence>
<comment type="caution">
    <text evidence="2">The sequence shown here is derived from an EMBL/GenBank/DDBJ whole genome shotgun (WGS) entry which is preliminary data.</text>
</comment>
<reference evidence="3" key="1">
    <citation type="journal article" date="2019" name="Int. J. Syst. Evol. Microbiol.">
        <title>The Global Catalogue of Microorganisms (GCM) 10K type strain sequencing project: providing services to taxonomists for standard genome sequencing and annotation.</title>
        <authorList>
            <consortium name="The Broad Institute Genomics Platform"/>
            <consortium name="The Broad Institute Genome Sequencing Center for Infectious Disease"/>
            <person name="Wu L."/>
            <person name="Ma J."/>
        </authorList>
    </citation>
    <scope>NUCLEOTIDE SEQUENCE [LARGE SCALE GENOMIC DNA]</scope>
    <source>
        <strain evidence="3">JCM 18392</strain>
    </source>
</reference>
<dbReference type="RefSeq" id="WP_345295513.1">
    <property type="nucleotide sequence ID" value="NZ_BAABJY010000002.1"/>
</dbReference>
<proteinExistence type="predicted"/>
<keyword evidence="1" id="KW-0732">Signal</keyword>
<gene>
    <name evidence="2" type="ORF">GCM10023332_21810</name>
</gene>
<organism evidence="2 3">
    <name type="scientific">Luteimonas vadosa</name>
    <dbReference type="NCBI Taxonomy" id="1165507"/>
    <lineage>
        <taxon>Bacteria</taxon>
        <taxon>Pseudomonadati</taxon>
        <taxon>Pseudomonadota</taxon>
        <taxon>Gammaproteobacteria</taxon>
        <taxon>Lysobacterales</taxon>
        <taxon>Lysobacteraceae</taxon>
        <taxon>Luteimonas</taxon>
    </lineage>
</organism>
<evidence type="ECO:0000313" key="3">
    <source>
        <dbReference type="Proteomes" id="UP001501323"/>
    </source>
</evidence>
<dbReference type="EMBL" id="BAABJY010000002">
    <property type="protein sequence ID" value="GAA4868896.1"/>
    <property type="molecule type" value="Genomic_DNA"/>
</dbReference>
<feature type="chain" id="PRO_5046848126" evidence="1">
    <location>
        <begin position="19"/>
        <end position="77"/>
    </location>
</feature>
<protein>
    <submittedName>
        <fullName evidence="2">Uncharacterized protein</fullName>
    </submittedName>
</protein>
<accession>A0ABP9E7R9</accession>
<name>A0ABP9E7R9_9GAMM</name>